<evidence type="ECO:0000256" key="3">
    <source>
        <dbReference type="PROSITE-ProRule" id="PRU00339"/>
    </source>
</evidence>
<name>A0A9P4YCN5_CRYP1</name>
<comment type="subunit">
    <text evidence="4">Component of the ER membrane protein complex (EMC).</text>
</comment>
<reference evidence="6" key="1">
    <citation type="journal article" date="2020" name="Phytopathology">
        <title>Genome sequence of the chestnut blight fungus Cryphonectria parasitica EP155: A fundamental resource for an archetypical invasive plant pathogen.</title>
        <authorList>
            <person name="Crouch J.A."/>
            <person name="Dawe A."/>
            <person name="Aerts A."/>
            <person name="Barry K."/>
            <person name="Churchill A.C.L."/>
            <person name="Grimwood J."/>
            <person name="Hillman B."/>
            <person name="Milgroom M.G."/>
            <person name="Pangilinan J."/>
            <person name="Smith M."/>
            <person name="Salamov A."/>
            <person name="Schmutz J."/>
            <person name="Yadav J."/>
            <person name="Grigoriev I.V."/>
            <person name="Nuss D."/>
        </authorList>
    </citation>
    <scope>NUCLEOTIDE SEQUENCE</scope>
    <source>
        <strain evidence="6">EP155</strain>
    </source>
</reference>
<keyword evidence="7" id="KW-1185">Reference proteome</keyword>
<gene>
    <name evidence="6" type="ORF">M406DRAFT_247675</name>
</gene>
<evidence type="ECO:0000256" key="1">
    <source>
        <dbReference type="ARBA" id="ARBA00022737"/>
    </source>
</evidence>
<evidence type="ECO:0000259" key="5">
    <source>
        <dbReference type="Pfam" id="PF22890"/>
    </source>
</evidence>
<dbReference type="GO" id="GO:0072546">
    <property type="term" value="C:EMC complex"/>
    <property type="evidence" value="ECO:0007669"/>
    <property type="project" value="UniProtKB-UniRule"/>
</dbReference>
<evidence type="ECO:0000256" key="4">
    <source>
        <dbReference type="RuleBase" id="RU367091"/>
    </source>
</evidence>
<dbReference type="OrthoDB" id="124397at2759"/>
<dbReference type="Pfam" id="PF22890">
    <property type="entry name" value="TPR_EMC2"/>
    <property type="match status" value="1"/>
</dbReference>
<dbReference type="RefSeq" id="XP_040782013.1">
    <property type="nucleotide sequence ID" value="XM_040916479.1"/>
</dbReference>
<dbReference type="PANTHER" id="PTHR12760">
    <property type="entry name" value="TETRATRICOPEPTIDE REPEAT PROTEIN"/>
    <property type="match status" value="1"/>
</dbReference>
<keyword evidence="2 3" id="KW-0802">TPR repeat</keyword>
<dbReference type="Proteomes" id="UP000803844">
    <property type="component" value="Unassembled WGS sequence"/>
</dbReference>
<sequence length="326" mass="36350">MAPSLLHPPSQLSPAQALELSQRAPYVLQSSPSTISSSVLTSLFSAPESTELWITYENLLLSCLRTGDEMSAHECLERLVKRFGDDNERIMAFTGLVKEAEASNNAELEKVLKEYDAILAENNTNIPVTKRRITLLRSLGRTAEAVSGLNALLDFCPVDAESWAELADIYFSQGLYTQAVYSLEEVLVLAPNAWNIHARLGEVEYMTATASGADDNAARKYLAESLKRFCRSIELCDDYLRGYYGLKLVTTKLLNDPSRYSKQTDSDEFSFPTKGIVERLSEKATEKLSEIVRRSSSKEKGWCGYEESELTAVRELLSNESTSVIR</sequence>
<proteinExistence type="inferred from homology"/>
<comment type="similarity">
    <text evidence="4">Belongs to the EMC2 family.</text>
</comment>
<dbReference type="FunFam" id="1.25.40.10:FF:001208">
    <property type="entry name" value="Tetratricopeptide repeat domain-containing protein"/>
    <property type="match status" value="1"/>
</dbReference>
<dbReference type="AlphaFoldDB" id="A0A9P4YCN5"/>
<keyword evidence="1" id="KW-0677">Repeat</keyword>
<dbReference type="InterPro" id="IPR011990">
    <property type="entry name" value="TPR-like_helical_dom_sf"/>
</dbReference>
<organism evidence="6 7">
    <name type="scientific">Cryphonectria parasitica (strain ATCC 38755 / EP155)</name>
    <dbReference type="NCBI Taxonomy" id="660469"/>
    <lineage>
        <taxon>Eukaryota</taxon>
        <taxon>Fungi</taxon>
        <taxon>Dikarya</taxon>
        <taxon>Ascomycota</taxon>
        <taxon>Pezizomycotina</taxon>
        <taxon>Sordariomycetes</taxon>
        <taxon>Sordariomycetidae</taxon>
        <taxon>Diaporthales</taxon>
        <taxon>Cryphonectriaceae</taxon>
        <taxon>Cryphonectria-Endothia species complex</taxon>
        <taxon>Cryphonectria</taxon>
    </lineage>
</organism>
<feature type="domain" description="EMC2 TPR-like" evidence="5">
    <location>
        <begin position="108"/>
        <end position="209"/>
    </location>
</feature>
<dbReference type="InterPro" id="IPR055217">
    <property type="entry name" value="TPR_EMC2"/>
</dbReference>
<comment type="subcellular location">
    <subcellularLocation>
        <location evidence="4">Endoplasmic reticulum membrane</location>
        <topology evidence="4">Peripheral membrane protein</topology>
        <orientation evidence="4">Cytoplasmic side</orientation>
    </subcellularLocation>
</comment>
<dbReference type="SUPFAM" id="SSF48452">
    <property type="entry name" value="TPR-like"/>
    <property type="match status" value="1"/>
</dbReference>
<comment type="function">
    <text evidence="4">Part of the endoplasmic reticulum membrane protein complex (EMC) that enables the energy-independent insertion into endoplasmic reticulum membranes of newly synthesized membrane proteins.</text>
</comment>
<keyword evidence="4" id="KW-0472">Membrane</keyword>
<evidence type="ECO:0000313" key="6">
    <source>
        <dbReference type="EMBL" id="KAF3771052.1"/>
    </source>
</evidence>
<accession>A0A9P4YCN5</accession>
<evidence type="ECO:0000313" key="7">
    <source>
        <dbReference type="Proteomes" id="UP000803844"/>
    </source>
</evidence>
<evidence type="ECO:0000256" key="2">
    <source>
        <dbReference type="ARBA" id="ARBA00022803"/>
    </source>
</evidence>
<dbReference type="Gene3D" id="1.25.40.10">
    <property type="entry name" value="Tetratricopeptide repeat domain"/>
    <property type="match status" value="1"/>
</dbReference>
<keyword evidence="4" id="KW-0256">Endoplasmic reticulum</keyword>
<dbReference type="PROSITE" id="PS50005">
    <property type="entry name" value="TPR"/>
    <property type="match status" value="1"/>
</dbReference>
<feature type="repeat" description="TPR" evidence="3">
    <location>
        <begin position="160"/>
        <end position="193"/>
    </location>
</feature>
<dbReference type="InterPro" id="IPR039856">
    <property type="entry name" value="EMC2-like"/>
</dbReference>
<protein>
    <recommendedName>
        <fullName evidence="4">ER membrane protein complex subunit 2</fullName>
    </recommendedName>
</protein>
<dbReference type="InterPro" id="IPR019734">
    <property type="entry name" value="TPR_rpt"/>
</dbReference>
<dbReference type="GeneID" id="63833608"/>
<comment type="caution">
    <text evidence="6">The sequence shown here is derived from an EMBL/GenBank/DDBJ whole genome shotgun (WGS) entry which is preliminary data.</text>
</comment>
<dbReference type="EMBL" id="MU032344">
    <property type="protein sequence ID" value="KAF3771052.1"/>
    <property type="molecule type" value="Genomic_DNA"/>
</dbReference>